<evidence type="ECO:0000313" key="2">
    <source>
        <dbReference type="Proteomes" id="UP000681610"/>
    </source>
</evidence>
<dbReference type="EMBL" id="JAGDYP010000001">
    <property type="protein sequence ID" value="MBO1882946.1"/>
    <property type="molecule type" value="Genomic_DNA"/>
</dbReference>
<accession>A0ABS3PUE1</accession>
<dbReference type="RefSeq" id="WP_208057433.1">
    <property type="nucleotide sequence ID" value="NZ_JAGDYP010000001.1"/>
</dbReference>
<gene>
    <name evidence="1" type="ORF">J4N46_00480</name>
</gene>
<name>A0ABS3PUE1_9FLAO</name>
<sequence length="139" mass="16010">MKQRILQFIEYKGISKNKFYIETGLSNGILDKNSGFSMDTVEKIYYKYPEINLEWLVTGKGEMLKPNIKQVQRDIGNNNTLSNINGKVDGDITISHNEISDFIELHKEMNSIIKTTQNQLSESQKQVNILLEILKNSQK</sequence>
<protein>
    <submittedName>
        <fullName evidence="1">Transcriptional regulator</fullName>
    </submittedName>
</protein>
<keyword evidence="2" id="KW-1185">Reference proteome</keyword>
<reference evidence="1 2" key="1">
    <citation type="submission" date="2021-03" db="EMBL/GenBank/DDBJ databases">
        <title>Isolation and description of Capnocytophaga bilenii sp. nov., a novel Capnocytophaga species, isolated from a gingivitis subject.</title>
        <authorList>
            <person name="Antezack A."/>
            <person name="Monnet-Corti V."/>
            <person name="La Scola B."/>
        </authorList>
    </citation>
    <scope>NUCLEOTIDE SEQUENCE [LARGE SCALE GENOMIC DNA]</scope>
    <source>
        <strain evidence="1 2">Marseille-Q4570</strain>
    </source>
</reference>
<organism evidence="1 2">
    <name type="scientific">Capnocytophaga bilenii</name>
    <dbReference type="NCBI Taxonomy" id="2819369"/>
    <lineage>
        <taxon>Bacteria</taxon>
        <taxon>Pseudomonadati</taxon>
        <taxon>Bacteroidota</taxon>
        <taxon>Flavobacteriia</taxon>
        <taxon>Flavobacteriales</taxon>
        <taxon>Flavobacteriaceae</taxon>
        <taxon>Capnocytophaga</taxon>
    </lineage>
</organism>
<comment type="caution">
    <text evidence="1">The sequence shown here is derived from an EMBL/GenBank/DDBJ whole genome shotgun (WGS) entry which is preliminary data.</text>
</comment>
<dbReference type="Proteomes" id="UP000681610">
    <property type="component" value="Unassembled WGS sequence"/>
</dbReference>
<evidence type="ECO:0000313" key="1">
    <source>
        <dbReference type="EMBL" id="MBO1882946.1"/>
    </source>
</evidence>
<proteinExistence type="predicted"/>